<organism evidence="3 4">
    <name type="scientific">Colocasia esculenta</name>
    <name type="common">Wild taro</name>
    <name type="synonym">Arum esculentum</name>
    <dbReference type="NCBI Taxonomy" id="4460"/>
    <lineage>
        <taxon>Eukaryota</taxon>
        <taxon>Viridiplantae</taxon>
        <taxon>Streptophyta</taxon>
        <taxon>Embryophyta</taxon>
        <taxon>Tracheophyta</taxon>
        <taxon>Spermatophyta</taxon>
        <taxon>Magnoliopsida</taxon>
        <taxon>Liliopsida</taxon>
        <taxon>Araceae</taxon>
        <taxon>Aroideae</taxon>
        <taxon>Colocasieae</taxon>
        <taxon>Colocasia</taxon>
    </lineage>
</organism>
<dbReference type="Proteomes" id="UP000652761">
    <property type="component" value="Unassembled WGS sequence"/>
</dbReference>
<feature type="compositionally biased region" description="Low complexity" evidence="1">
    <location>
        <begin position="1"/>
        <end position="31"/>
    </location>
</feature>
<evidence type="ECO:0000256" key="1">
    <source>
        <dbReference type="SAM" id="MobiDB-lite"/>
    </source>
</evidence>
<accession>A0A843VP05</accession>
<dbReference type="OrthoDB" id="1912077at2759"/>
<dbReference type="PANTHER" id="PTHR31721">
    <property type="entry name" value="OS06G0710300 PROTEIN"/>
    <property type="match status" value="1"/>
</dbReference>
<dbReference type="AlphaFoldDB" id="A0A843VP05"/>
<keyword evidence="4" id="KW-1185">Reference proteome</keyword>
<feature type="transmembrane region" description="Helical" evidence="2">
    <location>
        <begin position="123"/>
        <end position="152"/>
    </location>
</feature>
<feature type="transmembrane region" description="Helical" evidence="2">
    <location>
        <begin position="172"/>
        <end position="197"/>
    </location>
</feature>
<gene>
    <name evidence="3" type="ORF">Taro_027955</name>
</gene>
<comment type="caution">
    <text evidence="3">The sequence shown here is derived from an EMBL/GenBank/DDBJ whole genome shotgun (WGS) entry which is preliminary data.</text>
</comment>
<dbReference type="EMBL" id="NMUH01001778">
    <property type="protein sequence ID" value="MQL95290.1"/>
    <property type="molecule type" value="Genomic_DNA"/>
</dbReference>
<dbReference type="InterPro" id="IPR005134">
    <property type="entry name" value="UPF0114"/>
</dbReference>
<name>A0A843VP05_COLES</name>
<keyword evidence="2" id="KW-0812">Transmembrane</keyword>
<keyword evidence="2" id="KW-1133">Transmembrane helix</keyword>
<protein>
    <submittedName>
        <fullName evidence="3">Uncharacterized protein</fullName>
    </submittedName>
</protein>
<evidence type="ECO:0000256" key="2">
    <source>
        <dbReference type="SAM" id="Phobius"/>
    </source>
</evidence>
<reference evidence="3" key="1">
    <citation type="submission" date="2017-07" db="EMBL/GenBank/DDBJ databases">
        <title>Taro Niue Genome Assembly and Annotation.</title>
        <authorList>
            <person name="Atibalentja N."/>
            <person name="Keating K."/>
            <person name="Fields C.J."/>
        </authorList>
    </citation>
    <scope>NUCLEOTIDE SEQUENCE</scope>
    <source>
        <strain evidence="3">Niue_2</strain>
        <tissue evidence="3">Leaf</tissue>
    </source>
</reference>
<feature type="compositionally biased region" description="Gly residues" evidence="1">
    <location>
        <begin position="34"/>
        <end position="43"/>
    </location>
</feature>
<dbReference type="Pfam" id="PF03350">
    <property type="entry name" value="UPF0114"/>
    <property type="match status" value="1"/>
</dbReference>
<dbReference type="PANTHER" id="PTHR31721:SF3">
    <property type="entry name" value="EXPRESSED PROTEIN"/>
    <property type="match status" value="1"/>
</dbReference>
<evidence type="ECO:0000313" key="3">
    <source>
        <dbReference type="EMBL" id="MQL95290.1"/>
    </source>
</evidence>
<proteinExistence type="predicted"/>
<keyword evidence="2" id="KW-0472">Membrane</keyword>
<sequence>MEMATRRGSLGLPLLPSAPSAAPSSSVRPAGFQSGRGSGGGSMRGPAWRKSTPAARVLSTQAKAYLVVEEVETKNKGNNAEPAALLALVADAATVALGVLKAVEAGRRSWPREAEKILESAIFNCRFFTLIGVAGTLVGSILCFVEGCSLIVEAYLEYFHALWEKLDQGEVMSLLIEALDMFLIGSAMLNFGMGLYVMFVGSRGPKKYCIGRVLPRVALSLHEKASLFSILANISPFLHACGSIYRPSQFILASPC</sequence>
<evidence type="ECO:0000313" key="4">
    <source>
        <dbReference type="Proteomes" id="UP000652761"/>
    </source>
</evidence>
<feature type="region of interest" description="Disordered" evidence="1">
    <location>
        <begin position="1"/>
        <end position="50"/>
    </location>
</feature>